<comment type="caution">
    <text evidence="1">The sequence shown here is derived from an EMBL/GenBank/DDBJ whole genome shotgun (WGS) entry which is preliminary data.</text>
</comment>
<protein>
    <submittedName>
        <fullName evidence="1">DUF736 domain-containing protein</fullName>
    </submittedName>
</protein>
<dbReference type="Proteomes" id="UP001273531">
    <property type="component" value="Unassembled WGS sequence"/>
</dbReference>
<organism evidence="1 2">
    <name type="scientific">Sphingomonas agrestis</name>
    <dbReference type="NCBI Taxonomy" id="3080540"/>
    <lineage>
        <taxon>Bacteria</taxon>
        <taxon>Pseudomonadati</taxon>
        <taxon>Pseudomonadota</taxon>
        <taxon>Alphaproteobacteria</taxon>
        <taxon>Sphingomonadales</taxon>
        <taxon>Sphingomonadaceae</taxon>
        <taxon>Sphingomonas</taxon>
    </lineage>
</organism>
<name>A0ABU3Y398_9SPHN</name>
<dbReference type="RefSeq" id="WP_317225073.1">
    <property type="nucleotide sequence ID" value="NZ_JAWJEJ010000001.1"/>
</dbReference>
<proteinExistence type="predicted"/>
<sequence length="98" mass="10778">MAQIGTFTRDENGNLAGTIKTLALSVKASIRPSSKDNEKAPDYRVHVGQVEIGAAWSKTSREDRDYLSVKLDDPSLPAPIYATLVEGERGEFALIWSR</sequence>
<evidence type="ECO:0000313" key="1">
    <source>
        <dbReference type="EMBL" id="MDV3455866.1"/>
    </source>
</evidence>
<evidence type="ECO:0000313" key="2">
    <source>
        <dbReference type="Proteomes" id="UP001273531"/>
    </source>
</evidence>
<dbReference type="EMBL" id="JAWJEJ010000001">
    <property type="protein sequence ID" value="MDV3455866.1"/>
    <property type="molecule type" value="Genomic_DNA"/>
</dbReference>
<dbReference type="InterPro" id="IPR007948">
    <property type="entry name" value="DUF736"/>
</dbReference>
<accession>A0ABU3Y398</accession>
<gene>
    <name evidence="1" type="ORF">RZN05_02635</name>
</gene>
<keyword evidence="2" id="KW-1185">Reference proteome</keyword>
<dbReference type="Pfam" id="PF05284">
    <property type="entry name" value="DUF736"/>
    <property type="match status" value="1"/>
</dbReference>
<reference evidence="1 2" key="1">
    <citation type="submission" date="2023-10" db="EMBL/GenBank/DDBJ databases">
        <title>Sphingomonas sp. HF-S4 16S ribosomal RNA gene Genome sequencing and assembly.</title>
        <authorList>
            <person name="Lee H."/>
        </authorList>
    </citation>
    <scope>NUCLEOTIDE SEQUENCE [LARGE SCALE GENOMIC DNA]</scope>
    <source>
        <strain evidence="1 2">HF-S4</strain>
    </source>
</reference>